<feature type="domain" description="ComEC/Rec2-related protein" evidence="8">
    <location>
        <begin position="298"/>
        <end position="587"/>
    </location>
</feature>
<feature type="transmembrane region" description="Helical" evidence="7">
    <location>
        <begin position="508"/>
        <end position="529"/>
    </location>
</feature>
<feature type="transmembrane region" description="Helical" evidence="7">
    <location>
        <begin position="318"/>
        <end position="339"/>
    </location>
</feature>
<feature type="transmembrane region" description="Helical" evidence="7">
    <location>
        <begin position="591"/>
        <end position="609"/>
    </location>
</feature>
<feature type="transmembrane region" description="Helical" evidence="7">
    <location>
        <begin position="430"/>
        <end position="448"/>
    </location>
</feature>
<keyword evidence="5 7" id="KW-0472">Membrane</keyword>
<dbReference type="NCBIfam" id="TIGR00360">
    <property type="entry name" value="ComEC_N-term"/>
    <property type="match status" value="1"/>
</dbReference>
<keyword evidence="11" id="KW-1185">Reference proteome</keyword>
<feature type="transmembrane region" description="Helical" evidence="7">
    <location>
        <begin position="408"/>
        <end position="424"/>
    </location>
</feature>
<evidence type="ECO:0000256" key="6">
    <source>
        <dbReference type="SAM" id="MobiDB-lite"/>
    </source>
</evidence>
<evidence type="ECO:0000313" key="10">
    <source>
        <dbReference type="EMBL" id="TDH36190.1"/>
    </source>
</evidence>
<dbReference type="InterPro" id="IPR004477">
    <property type="entry name" value="ComEC_N"/>
</dbReference>
<evidence type="ECO:0000256" key="5">
    <source>
        <dbReference type="ARBA" id="ARBA00023136"/>
    </source>
</evidence>
<evidence type="ECO:0000259" key="9">
    <source>
        <dbReference type="Pfam" id="PF13567"/>
    </source>
</evidence>
<evidence type="ECO:0000313" key="11">
    <source>
        <dbReference type="Proteomes" id="UP000295131"/>
    </source>
</evidence>
<feature type="transmembrane region" description="Helical" evidence="7">
    <location>
        <begin position="72"/>
        <end position="91"/>
    </location>
</feature>
<feature type="transmembrane region" description="Helical" evidence="7">
    <location>
        <begin position="360"/>
        <end position="379"/>
    </location>
</feature>
<dbReference type="AlphaFoldDB" id="A0A4R5PKF2"/>
<reference evidence="10 11" key="1">
    <citation type="journal article" date="2013" name="Int. J. Syst. Evol. Microbiol.">
        <title>Hoeflea suaedae sp. nov., an endophytic bacterium isolated from the root of the halophyte Suaeda maritima.</title>
        <authorList>
            <person name="Chung E.J."/>
            <person name="Park J.A."/>
            <person name="Pramanik P."/>
            <person name="Bibi F."/>
            <person name="Jeon C.O."/>
            <person name="Chung Y.R."/>
        </authorList>
    </citation>
    <scope>NUCLEOTIDE SEQUENCE [LARGE SCALE GENOMIC DNA]</scope>
    <source>
        <strain evidence="10 11">YC6898</strain>
    </source>
</reference>
<keyword evidence="3 7" id="KW-0812">Transmembrane</keyword>
<keyword evidence="2" id="KW-1003">Cell membrane</keyword>
<dbReference type="Proteomes" id="UP000295131">
    <property type="component" value="Unassembled WGS sequence"/>
</dbReference>
<feature type="transmembrane region" description="Helical" evidence="7">
    <location>
        <begin position="469"/>
        <end position="496"/>
    </location>
</feature>
<sequence length="846" mass="88512">MDDGGNTQAAESGVADGVLIGAQREYPLLPVDQYSREMSRTARPAGGRSLARGLAGEEPLEVLWERERPHGVLLLLFAVSLALGAAIYQSLAREPPSIPLAIMFVILLAGALWSRNSGSSVFPCLLLLSALVGGIIAGRIETVNGPVLLDAPVTTTVTGTVLGREIDEGGRVRYLLAVLRTEDPELKRAPTSVRMTVSGSHQPYDTGSLVTGRGRLSPPSGPAWPGGYDFARAAYAQKIGAFGFFYRAPVVSAGNADAPAEETLLARLAGWVVGIRAGISQRVRSTVPGDPGALIAALTVSDRRGISEATVETLRATGLAHILAISGLHMALAAGTFFLGLRKLAALSPRLVERYPVKKAAALAAILIATSYLAISGAGVATQRAWLMMTVMFLAVIVDRPALTLRNVALAAIVILLVSPSAVVSPGFQMSFAATIALIATYGAWSRYRRGGDKRASLAARLLPGFAVTLMRGLAGLAVTSLVAGLATGLFAAWHFHRVAGFGLLANLLAMPLVSFVVMPAGLVAMLAMPLGLDHWPLVIMGKGLECVMDAARLVEGLGGNMTTGQIGFAALVSATAGFLLLSLLHTRLRLAGLVPLLAGVALTLPLFAPEPPDLVVSEDGRLVGIVGVAAIATNAGRPPEFIFEQWQRAWRRESHLQPLGSVAVPEDAHAALRALAGQATRTPNRFICSSRSRCVSSVAGRLVMALGEPADMGAGCDLADIVILAAAIRSPACLSGAKLFTARTLRETGALAIRFEDRARMEVETALGGRVRPWTVQRHYDWREDGFVLPDEAAARAITARGDMERGVLVTGEAAGAGVKKPADRLPAGEAISSPAEPSLSGSGE</sequence>
<name>A0A4R5PKF2_9HYPH</name>
<dbReference type="EMBL" id="SMSI01000002">
    <property type="protein sequence ID" value="TDH36190.1"/>
    <property type="molecule type" value="Genomic_DNA"/>
</dbReference>
<feature type="region of interest" description="Disordered" evidence="6">
    <location>
        <begin position="817"/>
        <end position="846"/>
    </location>
</feature>
<comment type="subcellular location">
    <subcellularLocation>
        <location evidence="1">Cell membrane</location>
        <topology evidence="1">Multi-pass membrane protein</topology>
    </subcellularLocation>
</comment>
<evidence type="ECO:0000256" key="1">
    <source>
        <dbReference type="ARBA" id="ARBA00004651"/>
    </source>
</evidence>
<protein>
    <submittedName>
        <fullName evidence="10">ComEC family competence protein</fullName>
    </submittedName>
</protein>
<dbReference type="RefSeq" id="WP_133284887.1">
    <property type="nucleotide sequence ID" value="NZ_SMSI01000002.1"/>
</dbReference>
<proteinExistence type="predicted"/>
<dbReference type="InterPro" id="IPR025405">
    <property type="entry name" value="DUF4131"/>
</dbReference>
<accession>A0A4R5PKF2</accession>
<feature type="transmembrane region" description="Helical" evidence="7">
    <location>
        <begin position="97"/>
        <end position="114"/>
    </location>
</feature>
<dbReference type="PANTHER" id="PTHR30619">
    <property type="entry name" value="DNA INTERNALIZATION/COMPETENCE PROTEIN COMEC/REC2"/>
    <property type="match status" value="1"/>
</dbReference>
<comment type="caution">
    <text evidence="10">The sequence shown here is derived from an EMBL/GenBank/DDBJ whole genome shotgun (WGS) entry which is preliminary data.</text>
</comment>
<evidence type="ECO:0000259" key="8">
    <source>
        <dbReference type="Pfam" id="PF03772"/>
    </source>
</evidence>
<dbReference type="PANTHER" id="PTHR30619:SF1">
    <property type="entry name" value="RECOMBINATION PROTEIN 2"/>
    <property type="match status" value="1"/>
</dbReference>
<evidence type="ECO:0000256" key="7">
    <source>
        <dbReference type="SAM" id="Phobius"/>
    </source>
</evidence>
<dbReference type="GO" id="GO:0005886">
    <property type="term" value="C:plasma membrane"/>
    <property type="evidence" value="ECO:0007669"/>
    <property type="project" value="UniProtKB-SubCell"/>
</dbReference>
<evidence type="ECO:0000256" key="2">
    <source>
        <dbReference type="ARBA" id="ARBA00022475"/>
    </source>
</evidence>
<evidence type="ECO:0000256" key="3">
    <source>
        <dbReference type="ARBA" id="ARBA00022692"/>
    </source>
</evidence>
<feature type="transmembrane region" description="Helical" evidence="7">
    <location>
        <begin position="567"/>
        <end position="584"/>
    </location>
</feature>
<gene>
    <name evidence="10" type="ORF">E2A64_12955</name>
</gene>
<feature type="domain" description="DUF4131" evidence="9">
    <location>
        <begin position="97"/>
        <end position="246"/>
    </location>
</feature>
<dbReference type="Pfam" id="PF13567">
    <property type="entry name" value="DUF4131"/>
    <property type="match status" value="1"/>
</dbReference>
<dbReference type="Pfam" id="PF03772">
    <property type="entry name" value="Competence"/>
    <property type="match status" value="1"/>
</dbReference>
<evidence type="ECO:0000256" key="4">
    <source>
        <dbReference type="ARBA" id="ARBA00022989"/>
    </source>
</evidence>
<organism evidence="10 11">
    <name type="scientific">Pseudohoeflea suaedae</name>
    <dbReference type="NCBI Taxonomy" id="877384"/>
    <lineage>
        <taxon>Bacteria</taxon>
        <taxon>Pseudomonadati</taxon>
        <taxon>Pseudomonadota</taxon>
        <taxon>Alphaproteobacteria</taxon>
        <taxon>Hyphomicrobiales</taxon>
        <taxon>Rhizobiaceae</taxon>
        <taxon>Pseudohoeflea</taxon>
    </lineage>
</organism>
<dbReference type="InterPro" id="IPR052159">
    <property type="entry name" value="Competence_DNA_uptake"/>
</dbReference>
<dbReference type="OrthoDB" id="9790149at2"/>
<feature type="transmembrane region" description="Helical" evidence="7">
    <location>
        <begin position="121"/>
        <end position="140"/>
    </location>
</feature>
<keyword evidence="4 7" id="KW-1133">Transmembrane helix</keyword>